<keyword evidence="3" id="KW-1185">Reference proteome</keyword>
<dbReference type="PROSITE" id="PS51186">
    <property type="entry name" value="GNAT"/>
    <property type="match status" value="1"/>
</dbReference>
<evidence type="ECO:0000259" key="1">
    <source>
        <dbReference type="PROSITE" id="PS51186"/>
    </source>
</evidence>
<reference evidence="2" key="1">
    <citation type="submission" date="2022-12" db="EMBL/GenBank/DDBJ databases">
        <authorList>
            <person name="Krivoruchko A.V."/>
            <person name="Elkin A."/>
        </authorList>
    </citation>
    <scope>NUCLEOTIDE SEQUENCE</scope>
    <source>
        <strain evidence="2">IEGM 1391</strain>
    </source>
</reference>
<keyword evidence="2" id="KW-0808">Transferase</keyword>
<organism evidence="2 3">
    <name type="scientific">Rhodococcus ruber</name>
    <dbReference type="NCBI Taxonomy" id="1830"/>
    <lineage>
        <taxon>Bacteria</taxon>
        <taxon>Bacillati</taxon>
        <taxon>Actinomycetota</taxon>
        <taxon>Actinomycetes</taxon>
        <taxon>Mycobacteriales</taxon>
        <taxon>Nocardiaceae</taxon>
        <taxon>Rhodococcus</taxon>
    </lineage>
</organism>
<evidence type="ECO:0000313" key="2">
    <source>
        <dbReference type="EMBL" id="MCZ4521331.1"/>
    </source>
</evidence>
<dbReference type="EMBL" id="JAPWIJ010000011">
    <property type="protein sequence ID" value="MCZ4521331.1"/>
    <property type="molecule type" value="Genomic_DNA"/>
</dbReference>
<dbReference type="InterPro" id="IPR000182">
    <property type="entry name" value="GNAT_dom"/>
</dbReference>
<gene>
    <name evidence="2" type="ORF">O4220_22680</name>
</gene>
<dbReference type="Pfam" id="PF13302">
    <property type="entry name" value="Acetyltransf_3"/>
    <property type="match status" value="1"/>
</dbReference>
<comment type="caution">
    <text evidence="2">The sequence shown here is derived from an EMBL/GenBank/DDBJ whole genome shotgun (WGS) entry which is preliminary data.</text>
</comment>
<proteinExistence type="predicted"/>
<evidence type="ECO:0000313" key="3">
    <source>
        <dbReference type="Proteomes" id="UP001081071"/>
    </source>
</evidence>
<dbReference type="InterPro" id="IPR016181">
    <property type="entry name" value="Acyl_CoA_acyltransferase"/>
</dbReference>
<dbReference type="Gene3D" id="3.40.630.30">
    <property type="match status" value="1"/>
</dbReference>
<dbReference type="CDD" id="cd04301">
    <property type="entry name" value="NAT_SF"/>
    <property type="match status" value="1"/>
</dbReference>
<keyword evidence="2" id="KW-0012">Acyltransferase</keyword>
<accession>A0ABT4MK20</accession>
<feature type="domain" description="N-acetyltransferase" evidence="1">
    <location>
        <begin position="163"/>
        <end position="301"/>
    </location>
</feature>
<name>A0ABT4MK20_9NOCA</name>
<dbReference type="RefSeq" id="WP_269607765.1">
    <property type="nucleotide sequence ID" value="NZ_JAPWIJ010000011.1"/>
</dbReference>
<dbReference type="GO" id="GO:0016746">
    <property type="term" value="F:acyltransferase activity"/>
    <property type="evidence" value="ECO:0007669"/>
    <property type="project" value="UniProtKB-KW"/>
</dbReference>
<sequence length="301" mass="32797">MPDDLSKLEQWSSTDPVDWVDRARLREEMASGNYRYEWTWLAERAGRPVGRAVWWGRPGASSPVTLDCLSVLPAEKRPADVGAALIRTSRAAFEQAAALEFNVDVAVSNSRDASLPSALEWRESAAHRGGFTRTTERVSFARTADDPVPTASTRLHFTAGTDAQFLAVFQAVAAGSLDSHTRAMVAEHGVAALAADDLAFYGSLPGRREAWQIASRPDGPTVGFVVPTRNAYDAAISYLGVLPEHRGQGYVDDLLSQMVRMHHDDGQYRIVGTTDAVNAPMRSAFERAGFVVTRTRIVHAG</sequence>
<dbReference type="Proteomes" id="UP001081071">
    <property type="component" value="Unassembled WGS sequence"/>
</dbReference>
<dbReference type="SUPFAM" id="SSF55729">
    <property type="entry name" value="Acyl-CoA N-acyltransferases (Nat)"/>
    <property type="match status" value="1"/>
</dbReference>
<protein>
    <submittedName>
        <fullName evidence="2">GNAT family N-acetyltransferase</fullName>
        <ecNumber evidence="2">2.3.1.-</ecNumber>
    </submittedName>
</protein>
<dbReference type="EC" id="2.3.1.-" evidence="2"/>